<dbReference type="RefSeq" id="WP_381184586.1">
    <property type="nucleotide sequence ID" value="NZ_JBHSFK010000045.1"/>
</dbReference>
<dbReference type="Proteomes" id="UP001595839">
    <property type="component" value="Unassembled WGS sequence"/>
</dbReference>
<sequence length="320" mass="35629">MTAVPPADMNYPPIRNGMDYLRSVVAHLDRGEPDERDLKYAVLHLQAATEVLLKALLVAFDWRQVFSKPDEADQLAYEHGDFTSCKIEDAIKRLRAQGVEITPEGKGNITHLAQQRNRLQHFRLTSAAPAIEARAAQVLDFLIALVDDHLRPGLTGDDAQHLEQEMRHVREALPRIRSYSAIIMDRIAPELAGRQWYTLRCPDCTKWALLAEGGEVRCLFCETDWDAEAFPLPYVVGVLGHSWRDYRKDPTGPAAQCPECGAYALVGGAYVAARPEEAVQYCFGCSEVFDGLEPCMRCGQLYQPGPDHVAICTDCLGSMG</sequence>
<proteinExistence type="predicted"/>
<keyword evidence="2" id="KW-1185">Reference proteome</keyword>
<comment type="caution">
    <text evidence="1">The sequence shown here is derived from an EMBL/GenBank/DDBJ whole genome shotgun (WGS) entry which is preliminary data.</text>
</comment>
<name>A0ABV9B386_9ACTN</name>
<evidence type="ECO:0000313" key="1">
    <source>
        <dbReference type="EMBL" id="MFC4506557.1"/>
    </source>
</evidence>
<evidence type="ECO:0000313" key="2">
    <source>
        <dbReference type="Proteomes" id="UP001595839"/>
    </source>
</evidence>
<protein>
    <submittedName>
        <fullName evidence="1">Uncharacterized protein</fullName>
    </submittedName>
</protein>
<gene>
    <name evidence="1" type="ORF">ACFPIH_45150</name>
</gene>
<dbReference type="EMBL" id="JBHSFK010000045">
    <property type="protein sequence ID" value="MFC4506557.1"/>
    <property type="molecule type" value="Genomic_DNA"/>
</dbReference>
<reference evidence="2" key="1">
    <citation type="journal article" date="2019" name="Int. J. Syst. Evol. Microbiol.">
        <title>The Global Catalogue of Microorganisms (GCM) 10K type strain sequencing project: providing services to taxonomists for standard genome sequencing and annotation.</title>
        <authorList>
            <consortium name="The Broad Institute Genomics Platform"/>
            <consortium name="The Broad Institute Genome Sequencing Center for Infectious Disease"/>
            <person name="Wu L."/>
            <person name="Ma J."/>
        </authorList>
    </citation>
    <scope>NUCLEOTIDE SEQUENCE [LARGE SCALE GENOMIC DNA]</scope>
    <source>
        <strain evidence="2">CGMCC 4.7177</strain>
    </source>
</reference>
<accession>A0ABV9B386</accession>
<organism evidence="1 2">
    <name type="scientific">Streptomyces vulcanius</name>
    <dbReference type="NCBI Taxonomy" id="1441876"/>
    <lineage>
        <taxon>Bacteria</taxon>
        <taxon>Bacillati</taxon>
        <taxon>Actinomycetota</taxon>
        <taxon>Actinomycetes</taxon>
        <taxon>Kitasatosporales</taxon>
        <taxon>Streptomycetaceae</taxon>
        <taxon>Streptomyces</taxon>
    </lineage>
</organism>